<evidence type="ECO:0000256" key="3">
    <source>
        <dbReference type="ARBA" id="ARBA00013068"/>
    </source>
</evidence>
<keyword evidence="5" id="KW-0456">Lyase</keyword>
<evidence type="ECO:0000313" key="8">
    <source>
        <dbReference type="Proteomes" id="UP001501699"/>
    </source>
</evidence>
<comment type="similarity">
    <text evidence="2">Belongs to the class I fructose-bisphosphate aldolase family.</text>
</comment>
<dbReference type="InterPro" id="IPR000741">
    <property type="entry name" value="FBA_I"/>
</dbReference>
<evidence type="ECO:0000313" key="7">
    <source>
        <dbReference type="EMBL" id="GAA4657456.1"/>
    </source>
</evidence>
<evidence type="ECO:0000256" key="4">
    <source>
        <dbReference type="ARBA" id="ARBA00023152"/>
    </source>
</evidence>
<accession>A0ABP8VC86</accession>
<protein>
    <recommendedName>
        <fullName evidence="3">fructose-bisphosphate aldolase</fullName>
        <ecNumber evidence="3">4.1.2.13</ecNumber>
    </recommendedName>
    <alternativeName>
        <fullName evidence="6">Fructose-bisphosphate aldolase class I</fullName>
    </alternativeName>
</protein>
<comment type="caution">
    <text evidence="7">The sequence shown here is derived from an EMBL/GenBank/DDBJ whole genome shotgun (WGS) entry which is preliminary data.</text>
</comment>
<dbReference type="SUPFAM" id="SSF51569">
    <property type="entry name" value="Aldolase"/>
    <property type="match status" value="1"/>
</dbReference>
<evidence type="ECO:0000256" key="6">
    <source>
        <dbReference type="ARBA" id="ARBA00029799"/>
    </source>
</evidence>
<dbReference type="Proteomes" id="UP001501699">
    <property type="component" value="Unassembled WGS sequence"/>
</dbReference>
<proteinExistence type="inferred from homology"/>
<dbReference type="Gene3D" id="3.20.20.70">
    <property type="entry name" value="Aldolase class I"/>
    <property type="match status" value="1"/>
</dbReference>
<organism evidence="7 8">
    <name type="scientific">Bartonella pachyuromydis</name>
    <dbReference type="NCBI Taxonomy" id="931097"/>
    <lineage>
        <taxon>Bacteria</taxon>
        <taxon>Pseudomonadati</taxon>
        <taxon>Pseudomonadota</taxon>
        <taxon>Alphaproteobacteria</taxon>
        <taxon>Hyphomicrobiales</taxon>
        <taxon>Bartonellaceae</taxon>
        <taxon>Bartonella</taxon>
    </lineage>
</organism>
<evidence type="ECO:0000256" key="1">
    <source>
        <dbReference type="ARBA" id="ARBA00004714"/>
    </source>
</evidence>
<keyword evidence="4" id="KW-0324">Glycolysis</keyword>
<dbReference type="InterPro" id="IPR013785">
    <property type="entry name" value="Aldolase_TIM"/>
</dbReference>
<evidence type="ECO:0000256" key="5">
    <source>
        <dbReference type="ARBA" id="ARBA00023239"/>
    </source>
</evidence>
<dbReference type="Pfam" id="PF00274">
    <property type="entry name" value="Glycolytic"/>
    <property type="match status" value="1"/>
</dbReference>
<gene>
    <name evidence="7" type="ORF">GCM10023262_00400</name>
</gene>
<evidence type="ECO:0000256" key="2">
    <source>
        <dbReference type="ARBA" id="ARBA00010387"/>
    </source>
</evidence>
<keyword evidence="8" id="KW-1185">Reference proteome</keyword>
<dbReference type="EMBL" id="BAABJA010000001">
    <property type="protein sequence ID" value="GAA4657456.1"/>
    <property type="molecule type" value="Genomic_DNA"/>
</dbReference>
<reference evidence="8" key="1">
    <citation type="journal article" date="2019" name="Int. J. Syst. Evol. Microbiol.">
        <title>The Global Catalogue of Microorganisms (GCM) 10K type strain sequencing project: providing services to taxonomists for standard genome sequencing and annotation.</title>
        <authorList>
            <consortium name="The Broad Institute Genomics Platform"/>
            <consortium name="The Broad Institute Genome Sequencing Center for Infectious Disease"/>
            <person name="Wu L."/>
            <person name="Ma J."/>
        </authorList>
    </citation>
    <scope>NUCLEOTIDE SEQUENCE [LARGE SCALE GENOMIC DNA]</scope>
    <source>
        <strain evidence="8">JCM 17714</strain>
    </source>
</reference>
<dbReference type="EC" id="4.1.2.13" evidence="3"/>
<sequence length="60" mass="6702">MFTELFEAHVIFKAMILKPHRPIDGKDARKASVEEVAEKTVQVLKQIILPAVLGIASLLF</sequence>
<comment type="pathway">
    <text evidence="1">Carbohydrate degradation; glycolysis; D-glyceraldehyde 3-phosphate and glycerone phosphate from D-glucose: step 4/4.</text>
</comment>
<name>A0ABP8VC86_9HYPH</name>